<proteinExistence type="predicted"/>
<keyword evidence="1" id="KW-1133">Transmembrane helix</keyword>
<evidence type="ECO:0000256" key="1">
    <source>
        <dbReference type="SAM" id="Phobius"/>
    </source>
</evidence>
<keyword evidence="1" id="KW-0472">Membrane</keyword>
<dbReference type="Proteomes" id="UP000249829">
    <property type="component" value="Unassembled WGS sequence"/>
</dbReference>
<keyword evidence="3" id="KW-1185">Reference proteome</keyword>
<sequence length="103" mass="12294">MFPDHHFVTFLFLSLRLSFLYHFFHYSSFFFFFFFFFSLPTFISLYLFTCSLQGTHHLPYHLLSVSLSYYLSSSFSLQLYDFSKFRIPANFSHGKVTCLVCLG</sequence>
<accession>A0A2V5HBW5</accession>
<organism evidence="2 3">
    <name type="scientific">Aspergillus violaceofuscus (strain CBS 115571)</name>
    <dbReference type="NCBI Taxonomy" id="1450538"/>
    <lineage>
        <taxon>Eukaryota</taxon>
        <taxon>Fungi</taxon>
        <taxon>Dikarya</taxon>
        <taxon>Ascomycota</taxon>
        <taxon>Pezizomycotina</taxon>
        <taxon>Eurotiomycetes</taxon>
        <taxon>Eurotiomycetidae</taxon>
        <taxon>Eurotiales</taxon>
        <taxon>Aspergillaceae</taxon>
        <taxon>Aspergillus</taxon>
    </lineage>
</organism>
<gene>
    <name evidence="2" type="ORF">BO99DRAFT_98251</name>
</gene>
<name>A0A2V5HBW5_ASPV1</name>
<reference evidence="2 3" key="1">
    <citation type="submission" date="2018-02" db="EMBL/GenBank/DDBJ databases">
        <title>The genomes of Aspergillus section Nigri reveals drivers in fungal speciation.</title>
        <authorList>
            <consortium name="DOE Joint Genome Institute"/>
            <person name="Vesth T.C."/>
            <person name="Nybo J."/>
            <person name="Theobald S."/>
            <person name="Brandl J."/>
            <person name="Frisvad J.C."/>
            <person name="Nielsen K.F."/>
            <person name="Lyhne E.K."/>
            <person name="Kogle M.E."/>
            <person name="Kuo A."/>
            <person name="Riley R."/>
            <person name="Clum A."/>
            <person name="Nolan M."/>
            <person name="Lipzen A."/>
            <person name="Salamov A."/>
            <person name="Henrissat B."/>
            <person name="Wiebenga A."/>
            <person name="De vries R.P."/>
            <person name="Grigoriev I.V."/>
            <person name="Mortensen U.H."/>
            <person name="Andersen M.R."/>
            <person name="Baker S.E."/>
        </authorList>
    </citation>
    <scope>NUCLEOTIDE SEQUENCE [LARGE SCALE GENOMIC DNA]</scope>
    <source>
        <strain evidence="2 3">CBS 115571</strain>
    </source>
</reference>
<evidence type="ECO:0000313" key="3">
    <source>
        <dbReference type="Proteomes" id="UP000249829"/>
    </source>
</evidence>
<feature type="transmembrane region" description="Helical" evidence="1">
    <location>
        <begin position="29"/>
        <end position="48"/>
    </location>
</feature>
<dbReference type="EMBL" id="KZ825120">
    <property type="protein sequence ID" value="PYI21111.1"/>
    <property type="molecule type" value="Genomic_DNA"/>
</dbReference>
<dbReference type="AlphaFoldDB" id="A0A2V5HBW5"/>
<evidence type="ECO:0000313" key="2">
    <source>
        <dbReference type="EMBL" id="PYI21111.1"/>
    </source>
</evidence>
<protein>
    <submittedName>
        <fullName evidence="2">Uncharacterized protein</fullName>
    </submittedName>
</protein>
<keyword evidence="1" id="KW-0812">Transmembrane</keyword>